<accession>A0ABW1VGY1</accession>
<sequence length="107" mass="11633">MVPTPARWIFLSGQCSFRDGVLVGENDIETQVEQTLENLISLLKAAGASTANVVKLMAWVTDASYAKDYARIRTKYFTSIPPASTTVVSALVDPRMLIEVEAIATTP</sequence>
<gene>
    <name evidence="1" type="ORF">ACFQB0_09110</name>
</gene>
<dbReference type="EMBL" id="JBHSTP010000002">
    <property type="protein sequence ID" value="MFC6356266.1"/>
    <property type="molecule type" value="Genomic_DNA"/>
</dbReference>
<dbReference type="CDD" id="cd00448">
    <property type="entry name" value="YjgF_YER057c_UK114_family"/>
    <property type="match status" value="1"/>
</dbReference>
<evidence type="ECO:0000313" key="1">
    <source>
        <dbReference type="EMBL" id="MFC6356266.1"/>
    </source>
</evidence>
<protein>
    <submittedName>
        <fullName evidence="1">RidA family protein</fullName>
        <ecNumber evidence="1">3.5.-.-</ecNumber>
    </submittedName>
</protein>
<reference evidence="2" key="1">
    <citation type="journal article" date="2019" name="Int. J. Syst. Evol. Microbiol.">
        <title>The Global Catalogue of Microorganisms (GCM) 10K type strain sequencing project: providing services to taxonomists for standard genome sequencing and annotation.</title>
        <authorList>
            <consortium name="The Broad Institute Genomics Platform"/>
            <consortium name="The Broad Institute Genome Sequencing Center for Infectious Disease"/>
            <person name="Wu L."/>
            <person name="Ma J."/>
        </authorList>
    </citation>
    <scope>NUCLEOTIDE SEQUENCE [LARGE SCALE GENOMIC DNA]</scope>
    <source>
        <strain evidence="2">CCUG 43304</strain>
    </source>
</reference>
<name>A0ABW1VGY1_9MICO</name>
<dbReference type="SUPFAM" id="SSF55298">
    <property type="entry name" value="YjgF-like"/>
    <property type="match status" value="1"/>
</dbReference>
<dbReference type="Gene3D" id="3.30.1330.40">
    <property type="entry name" value="RutC-like"/>
    <property type="match status" value="1"/>
</dbReference>
<dbReference type="PANTHER" id="PTHR43857">
    <property type="entry name" value="BLR7761 PROTEIN"/>
    <property type="match status" value="1"/>
</dbReference>
<keyword evidence="2" id="KW-1185">Reference proteome</keyword>
<dbReference type="InterPro" id="IPR035959">
    <property type="entry name" value="RutC-like_sf"/>
</dbReference>
<evidence type="ECO:0000313" key="2">
    <source>
        <dbReference type="Proteomes" id="UP001596306"/>
    </source>
</evidence>
<dbReference type="PANTHER" id="PTHR43857:SF1">
    <property type="entry name" value="YJGH FAMILY PROTEIN"/>
    <property type="match status" value="1"/>
</dbReference>
<proteinExistence type="predicted"/>
<organism evidence="1 2">
    <name type="scientific">Luethyella okanaganae</name>
    <dbReference type="NCBI Taxonomy" id="69372"/>
    <lineage>
        <taxon>Bacteria</taxon>
        <taxon>Bacillati</taxon>
        <taxon>Actinomycetota</taxon>
        <taxon>Actinomycetes</taxon>
        <taxon>Micrococcales</taxon>
        <taxon>Microbacteriaceae</taxon>
        <taxon>Luethyella</taxon>
    </lineage>
</organism>
<keyword evidence="1" id="KW-0378">Hydrolase</keyword>
<dbReference type="Pfam" id="PF01042">
    <property type="entry name" value="Ribonuc_L-PSP"/>
    <property type="match status" value="1"/>
</dbReference>
<comment type="caution">
    <text evidence="1">The sequence shown here is derived from an EMBL/GenBank/DDBJ whole genome shotgun (WGS) entry which is preliminary data.</text>
</comment>
<dbReference type="RefSeq" id="WP_386730440.1">
    <property type="nucleotide sequence ID" value="NZ_JBHSTP010000002.1"/>
</dbReference>
<dbReference type="GO" id="GO:0016787">
    <property type="term" value="F:hydrolase activity"/>
    <property type="evidence" value="ECO:0007669"/>
    <property type="project" value="UniProtKB-KW"/>
</dbReference>
<dbReference type="EC" id="3.5.-.-" evidence="1"/>
<dbReference type="InterPro" id="IPR006175">
    <property type="entry name" value="YjgF/YER057c/UK114"/>
</dbReference>
<dbReference type="Proteomes" id="UP001596306">
    <property type="component" value="Unassembled WGS sequence"/>
</dbReference>